<dbReference type="InterPro" id="IPR043132">
    <property type="entry name" value="BCAT-like_C"/>
</dbReference>
<evidence type="ECO:0000256" key="5">
    <source>
        <dbReference type="SAM" id="MobiDB-lite"/>
    </source>
</evidence>
<dbReference type="EMBL" id="DSDS01000150">
    <property type="protein sequence ID" value="HET98379.1"/>
    <property type="molecule type" value="Genomic_DNA"/>
</dbReference>
<evidence type="ECO:0000259" key="6">
    <source>
        <dbReference type="Pfam" id="PF00425"/>
    </source>
</evidence>
<sequence>MRQQVIPEGKPGRPFTDRQLDSILHFLGGQESFVLLESARISPENHRSLLFLRPRKLLTMTPQTRAADFFAALEAELGRGHYLAGWFAYELGYLLEPRLSPLLPQTKQPLALLGVFDRPIIYDHLQGTAVAGGETPGTDNAPLPEETTAKSATGRARPTPPRLSIAPAQYQEHIQRIRQYIAAGDTYQVNYTLKQCQTIAQSVNDLYRALRRNQRVCYAGLVKLGGQTTLSFSPELFFRKRGDACLVRPMKGTVRRGMTPEEDGALVDFLRQDSKNRSENVMIVDLLRNDLGRICRPGSVRTTALFEVESYETLHQMTSTIQGKLRNGVGLAEIFHALFPCGSVTGAPKIRTMEIIRELESEPRGVYTGALGFISPAGAEMVFNVPIRTVTMKRPEKACMGIGSGIVYDSDPEREWQECLLKGKFLSQPTPPFLLIETMLWRPQAGYLLLELHLERLFTSAAMLGFYVEEEKVRRGLRQLAQTFTAPQRVRLTLAKDGELELEHSPFTARGCFTWQDLPLGKTESLPRVSISSATTDPEYYLLYHKTSRRRLYDEERSRALAAGYCEVLFTNRRGELSEGAVSNLFVRRRGRLLTPPLTAGLLNGVLRRHLLRSDDPPLYEETLRPEDLTTAEAIYIGNSLRGLIQVRL</sequence>
<dbReference type="InterPro" id="IPR043131">
    <property type="entry name" value="BCAT-like_N"/>
</dbReference>
<organism evidence="7">
    <name type="scientific">Desulfurivibrio alkaliphilus</name>
    <dbReference type="NCBI Taxonomy" id="427923"/>
    <lineage>
        <taxon>Bacteria</taxon>
        <taxon>Pseudomonadati</taxon>
        <taxon>Thermodesulfobacteriota</taxon>
        <taxon>Desulfobulbia</taxon>
        <taxon>Desulfobulbales</taxon>
        <taxon>Desulfobulbaceae</taxon>
        <taxon>Desulfurivibrio</taxon>
    </lineage>
</organism>
<keyword evidence="7" id="KW-0808">Transferase</keyword>
<dbReference type="InterPro" id="IPR005801">
    <property type="entry name" value="ADC_synthase"/>
</dbReference>
<dbReference type="Pfam" id="PF01063">
    <property type="entry name" value="Aminotran_4"/>
    <property type="match status" value="1"/>
</dbReference>
<dbReference type="NCBIfam" id="TIGR00553">
    <property type="entry name" value="pabB"/>
    <property type="match status" value="1"/>
</dbReference>
<reference evidence="7" key="1">
    <citation type="journal article" date="2020" name="mSystems">
        <title>Genome- and Community-Level Interaction Insights into Carbon Utilization and Element Cycling Functions of Hydrothermarchaeota in Hydrothermal Sediment.</title>
        <authorList>
            <person name="Zhou Z."/>
            <person name="Liu Y."/>
            <person name="Xu W."/>
            <person name="Pan J."/>
            <person name="Luo Z.H."/>
            <person name="Li M."/>
        </authorList>
    </citation>
    <scope>NUCLEOTIDE SEQUENCE [LARGE SCALE GENOMIC DNA]</scope>
    <source>
        <strain evidence="7">SpSt-1224</strain>
    </source>
</reference>
<dbReference type="Pfam" id="PF00425">
    <property type="entry name" value="Chorismate_bind"/>
    <property type="match status" value="1"/>
</dbReference>
<dbReference type="Gene3D" id="3.20.10.10">
    <property type="entry name" value="D-amino Acid Aminotransferase, subunit A, domain 2"/>
    <property type="match status" value="1"/>
</dbReference>
<dbReference type="InterPro" id="IPR015890">
    <property type="entry name" value="Chorismate_C"/>
</dbReference>
<dbReference type="PANTHER" id="PTHR11236:SF50">
    <property type="entry name" value="AMINODEOXYCHORISMATE SYNTHASE COMPONENT 1"/>
    <property type="match status" value="1"/>
</dbReference>
<evidence type="ECO:0000256" key="4">
    <source>
        <dbReference type="RuleBase" id="RU004516"/>
    </source>
</evidence>
<keyword evidence="7" id="KW-0032">Aminotransferase</keyword>
<comment type="cofactor">
    <cofactor evidence="1 4">
        <name>pyridoxal 5'-phosphate</name>
        <dbReference type="ChEBI" id="CHEBI:597326"/>
    </cofactor>
</comment>
<dbReference type="Gene3D" id="3.30.470.10">
    <property type="match status" value="1"/>
</dbReference>
<dbReference type="InterPro" id="IPR005802">
    <property type="entry name" value="ADC_synth_comp_1"/>
</dbReference>
<comment type="similarity">
    <text evidence="2">Belongs to the class-IV pyridoxal-phosphate-dependent aminotransferase family.</text>
</comment>
<evidence type="ECO:0000256" key="2">
    <source>
        <dbReference type="ARBA" id="ARBA00009320"/>
    </source>
</evidence>
<comment type="caution">
    <text evidence="7">The sequence shown here is derived from an EMBL/GenBank/DDBJ whole genome shotgun (WGS) entry which is preliminary data.</text>
</comment>
<evidence type="ECO:0000256" key="3">
    <source>
        <dbReference type="ARBA" id="ARBA00022898"/>
    </source>
</evidence>
<dbReference type="GO" id="GO:0009396">
    <property type="term" value="P:folic acid-containing compound biosynthetic process"/>
    <property type="evidence" value="ECO:0007669"/>
    <property type="project" value="InterPro"/>
</dbReference>
<name>A0A7C2Y029_9BACT</name>
<dbReference type="InterPro" id="IPR019999">
    <property type="entry name" value="Anth_synth_I-like"/>
</dbReference>
<gene>
    <name evidence="7" type="primary">pabB</name>
    <name evidence="7" type="ORF">ENN98_06770</name>
</gene>
<dbReference type="GO" id="GO:0000162">
    <property type="term" value="P:L-tryptophan biosynthetic process"/>
    <property type="evidence" value="ECO:0007669"/>
    <property type="project" value="TreeGrafter"/>
</dbReference>
<dbReference type="PRINTS" id="PR00095">
    <property type="entry name" value="ANTSNTHASEI"/>
</dbReference>
<keyword evidence="3 4" id="KW-0663">Pyridoxal phosphate</keyword>
<dbReference type="InterPro" id="IPR018300">
    <property type="entry name" value="Aminotrans_IV_CS"/>
</dbReference>
<evidence type="ECO:0000256" key="1">
    <source>
        <dbReference type="ARBA" id="ARBA00001933"/>
    </source>
</evidence>
<dbReference type="InterPro" id="IPR001544">
    <property type="entry name" value="Aminotrans_IV"/>
</dbReference>
<dbReference type="PROSITE" id="PS00770">
    <property type="entry name" value="AA_TRANSFER_CLASS_4"/>
    <property type="match status" value="1"/>
</dbReference>
<dbReference type="PANTHER" id="PTHR11236">
    <property type="entry name" value="AMINOBENZOATE/ANTHRANILATE SYNTHASE"/>
    <property type="match status" value="1"/>
</dbReference>
<dbReference type="SUPFAM" id="SSF56752">
    <property type="entry name" value="D-aminoacid aminotransferase-like PLP-dependent enzymes"/>
    <property type="match status" value="1"/>
</dbReference>
<protein>
    <submittedName>
        <fullName evidence="7">Aminodeoxychorismate synthase component I</fullName>
        <ecNumber evidence="7">2.6.1.85</ecNumber>
    </submittedName>
</protein>
<dbReference type="Proteomes" id="UP000885986">
    <property type="component" value="Unassembled WGS sequence"/>
</dbReference>
<dbReference type="EC" id="2.6.1.85" evidence="7"/>
<evidence type="ECO:0000313" key="7">
    <source>
        <dbReference type="EMBL" id="HET98379.1"/>
    </source>
</evidence>
<dbReference type="SUPFAM" id="SSF56322">
    <property type="entry name" value="ADC synthase"/>
    <property type="match status" value="1"/>
</dbReference>
<feature type="region of interest" description="Disordered" evidence="5">
    <location>
        <begin position="131"/>
        <end position="163"/>
    </location>
</feature>
<dbReference type="GO" id="GO:0046820">
    <property type="term" value="F:4-amino-4-deoxychorismate synthase activity"/>
    <property type="evidence" value="ECO:0007669"/>
    <property type="project" value="UniProtKB-EC"/>
</dbReference>
<accession>A0A7C2Y029</accession>
<dbReference type="AlphaFoldDB" id="A0A7C2Y029"/>
<dbReference type="Gene3D" id="3.60.120.10">
    <property type="entry name" value="Anthranilate synthase"/>
    <property type="match status" value="1"/>
</dbReference>
<feature type="domain" description="Chorismate-utilising enzyme C-terminal" evidence="6">
    <location>
        <begin position="168"/>
        <end position="422"/>
    </location>
</feature>
<proteinExistence type="inferred from homology"/>
<dbReference type="InterPro" id="IPR036038">
    <property type="entry name" value="Aminotransferase-like"/>
</dbReference>